<name>A0A2P2P214_RHIMU</name>
<proteinExistence type="inferred from homology"/>
<evidence type="ECO:0000313" key="2">
    <source>
        <dbReference type="EMBL" id="MBX48709.1"/>
    </source>
</evidence>
<dbReference type="AlphaFoldDB" id="A0A2P2P214"/>
<evidence type="ECO:0000256" key="1">
    <source>
        <dbReference type="ARBA" id="ARBA00006974"/>
    </source>
</evidence>
<dbReference type="GO" id="GO:0009733">
    <property type="term" value="P:response to auxin"/>
    <property type="evidence" value="ECO:0007669"/>
    <property type="project" value="InterPro"/>
</dbReference>
<dbReference type="InterPro" id="IPR003676">
    <property type="entry name" value="SAUR_fam"/>
</dbReference>
<dbReference type="Pfam" id="PF02519">
    <property type="entry name" value="Auxin_inducible"/>
    <property type="match status" value="1"/>
</dbReference>
<accession>A0A2P2P214</accession>
<sequence length="78" mass="8891">MFKNLLVQAEEEYGFRNNGPLAIPCDESLFEEILLMVSRSGSENSGRFLTLEEFQRCGHVGRKNNLEFLGESRPLLRG</sequence>
<dbReference type="EMBL" id="GGEC01068225">
    <property type="protein sequence ID" value="MBX48709.1"/>
    <property type="molecule type" value="Transcribed_RNA"/>
</dbReference>
<organism evidence="2">
    <name type="scientific">Rhizophora mucronata</name>
    <name type="common">Asiatic mangrove</name>
    <dbReference type="NCBI Taxonomy" id="61149"/>
    <lineage>
        <taxon>Eukaryota</taxon>
        <taxon>Viridiplantae</taxon>
        <taxon>Streptophyta</taxon>
        <taxon>Embryophyta</taxon>
        <taxon>Tracheophyta</taxon>
        <taxon>Spermatophyta</taxon>
        <taxon>Magnoliopsida</taxon>
        <taxon>eudicotyledons</taxon>
        <taxon>Gunneridae</taxon>
        <taxon>Pentapetalae</taxon>
        <taxon>rosids</taxon>
        <taxon>fabids</taxon>
        <taxon>Malpighiales</taxon>
        <taxon>Rhizophoraceae</taxon>
        <taxon>Rhizophora</taxon>
    </lineage>
</organism>
<reference evidence="2" key="1">
    <citation type="submission" date="2018-02" db="EMBL/GenBank/DDBJ databases">
        <title>Rhizophora mucronata_Transcriptome.</title>
        <authorList>
            <person name="Meera S.P."/>
            <person name="Sreeshan A."/>
            <person name="Augustine A."/>
        </authorList>
    </citation>
    <scope>NUCLEOTIDE SEQUENCE</scope>
    <source>
        <tissue evidence="2">Leaf</tissue>
    </source>
</reference>
<comment type="similarity">
    <text evidence="1">Belongs to the ARG7 family.</text>
</comment>
<protein>
    <submittedName>
        <fullName evidence="2">Uncharacterized protein</fullName>
    </submittedName>
</protein>